<accession>A0A2A2EEM8</accession>
<dbReference type="RefSeq" id="WP_095615109.1">
    <property type="nucleotide sequence ID" value="NZ_MVOH01000014.1"/>
</dbReference>
<dbReference type="AlphaFoldDB" id="A0A2A2EEM8"/>
<feature type="transmembrane region" description="Helical" evidence="1">
    <location>
        <begin position="16"/>
        <end position="32"/>
    </location>
</feature>
<organism evidence="2 3">
    <name type="scientific">Bifidobacterium criceti</name>
    <dbReference type="NCBI Taxonomy" id="1960969"/>
    <lineage>
        <taxon>Bacteria</taxon>
        <taxon>Bacillati</taxon>
        <taxon>Actinomycetota</taxon>
        <taxon>Actinomycetes</taxon>
        <taxon>Bifidobacteriales</taxon>
        <taxon>Bifidobacteriaceae</taxon>
        <taxon>Bifidobacterium</taxon>
    </lineage>
</organism>
<evidence type="ECO:0000313" key="2">
    <source>
        <dbReference type="EMBL" id="PAU67385.1"/>
    </source>
</evidence>
<name>A0A2A2EEM8_9BIFI</name>
<sequence length="207" mass="22043">MKGLFERDVIAMGKNRVFLAVMVVLCVCYVVSDMYVTGVLLMPMLFATVCGAMVRNDMSAPIRRALFALPFGKGEYVAEKYLVSTAPSILFAIALQSVSAAVHRQTFAQSVMVVACAAFLTALTVSVEIPVNIVFRDRAQVARVCVLAVVFTLVVLAVSIDMGPEGLLRTIASIPAWALYGAGVAIGVASLAVSAMVSLHALRRAQL</sequence>
<comment type="caution">
    <text evidence="2">The sequence shown here is derived from an EMBL/GenBank/DDBJ whole genome shotgun (WGS) entry which is preliminary data.</text>
</comment>
<dbReference type="Proteomes" id="UP000218399">
    <property type="component" value="Unassembled WGS sequence"/>
</dbReference>
<feature type="transmembrane region" description="Helical" evidence="1">
    <location>
        <begin position="180"/>
        <end position="202"/>
    </location>
</feature>
<evidence type="ECO:0000313" key="3">
    <source>
        <dbReference type="Proteomes" id="UP000218399"/>
    </source>
</evidence>
<gene>
    <name evidence="2" type="ORF">B1526_1108</name>
</gene>
<evidence type="ECO:0000256" key="1">
    <source>
        <dbReference type="SAM" id="Phobius"/>
    </source>
</evidence>
<feature type="transmembrane region" description="Helical" evidence="1">
    <location>
        <begin position="141"/>
        <end position="160"/>
    </location>
</feature>
<proteinExistence type="predicted"/>
<dbReference type="Pfam" id="PF13346">
    <property type="entry name" value="ABC2_membrane_5"/>
    <property type="match status" value="1"/>
</dbReference>
<dbReference type="InterPro" id="IPR025699">
    <property type="entry name" value="ABC2_memb-like"/>
</dbReference>
<reference evidence="2 3" key="1">
    <citation type="journal article" date="2017" name="ISME J.">
        <title>Unveiling bifidobacterial biogeography across the mammalian branch of the tree of life.</title>
        <authorList>
            <person name="Milani C."/>
            <person name="Mangifesta M."/>
            <person name="Mancabelli L."/>
            <person name="Lugli G.A."/>
            <person name="James K."/>
            <person name="Duranti S."/>
            <person name="Turroni F."/>
            <person name="Ferrario C."/>
            <person name="Ossiprandi M.C."/>
            <person name="van Sinderen D."/>
            <person name="Ventura M."/>
        </authorList>
    </citation>
    <scope>NUCLEOTIDE SEQUENCE [LARGE SCALE GENOMIC DNA]</scope>
    <source>
        <strain evidence="3">Ham19E</strain>
    </source>
</reference>
<dbReference type="EMBL" id="MVOH01000014">
    <property type="protein sequence ID" value="PAU67385.1"/>
    <property type="molecule type" value="Genomic_DNA"/>
</dbReference>
<keyword evidence="1" id="KW-0472">Membrane</keyword>
<keyword evidence="1" id="KW-1133">Transmembrane helix</keyword>
<protein>
    <submittedName>
        <fullName evidence="2">ABC-2 family transporter protein</fullName>
    </submittedName>
</protein>
<feature type="transmembrane region" description="Helical" evidence="1">
    <location>
        <begin position="107"/>
        <end position="129"/>
    </location>
</feature>
<keyword evidence="1" id="KW-0812">Transmembrane</keyword>
<dbReference type="OrthoDB" id="3232790at2"/>
<keyword evidence="3" id="KW-1185">Reference proteome</keyword>